<accession>A0A1M5J745</accession>
<reference evidence="3" key="1">
    <citation type="submission" date="2016-11" db="EMBL/GenBank/DDBJ databases">
        <authorList>
            <person name="Varghese N."/>
            <person name="Submissions S."/>
        </authorList>
    </citation>
    <scope>NUCLEOTIDE SEQUENCE [LARGE SCALE GENOMIC DNA]</scope>
    <source>
        <strain evidence="3">DSM 19055</strain>
    </source>
</reference>
<feature type="transmembrane region" description="Helical" evidence="1">
    <location>
        <begin position="30"/>
        <end position="51"/>
    </location>
</feature>
<sequence length="116" mass="13394">MDQELRELFEIKEDEKTLASKKKPDIIKHVLIRLGILIAGTIGFTIVIFNASGWDVLGYLIFMFGFHALWLVCILIESIILHINRKYTLRNTNLIFTAAMLVLYCIGYITVFNPQF</sequence>
<name>A0A1M5J745_9FLAO</name>
<dbReference type="Proteomes" id="UP000184047">
    <property type="component" value="Unassembled WGS sequence"/>
</dbReference>
<feature type="transmembrane region" description="Helical" evidence="1">
    <location>
        <begin position="93"/>
        <end position="111"/>
    </location>
</feature>
<keyword evidence="3" id="KW-1185">Reference proteome</keyword>
<gene>
    <name evidence="2" type="ORF">SAMN05421866_0183</name>
</gene>
<protein>
    <submittedName>
        <fullName evidence="2">Uncharacterized protein</fullName>
    </submittedName>
</protein>
<evidence type="ECO:0000256" key="1">
    <source>
        <dbReference type="SAM" id="Phobius"/>
    </source>
</evidence>
<dbReference type="AlphaFoldDB" id="A0A1M5J745"/>
<feature type="transmembrane region" description="Helical" evidence="1">
    <location>
        <begin position="57"/>
        <end position="81"/>
    </location>
</feature>
<dbReference type="EMBL" id="FQWT01000001">
    <property type="protein sequence ID" value="SHG36362.1"/>
    <property type="molecule type" value="Genomic_DNA"/>
</dbReference>
<dbReference type="RefSeq" id="WP_073059489.1">
    <property type="nucleotide sequence ID" value="NZ_FQWT01000001.1"/>
</dbReference>
<organism evidence="2 3">
    <name type="scientific">Chryseobacterium oranimense</name>
    <dbReference type="NCBI Taxonomy" id="421058"/>
    <lineage>
        <taxon>Bacteria</taxon>
        <taxon>Pseudomonadati</taxon>
        <taxon>Bacteroidota</taxon>
        <taxon>Flavobacteriia</taxon>
        <taxon>Flavobacteriales</taxon>
        <taxon>Weeksellaceae</taxon>
        <taxon>Chryseobacterium group</taxon>
        <taxon>Chryseobacterium</taxon>
    </lineage>
</organism>
<keyword evidence="1" id="KW-1133">Transmembrane helix</keyword>
<proteinExistence type="predicted"/>
<dbReference type="eggNOG" id="ENOG5030008">
    <property type="taxonomic scope" value="Bacteria"/>
</dbReference>
<keyword evidence="1" id="KW-0812">Transmembrane</keyword>
<keyword evidence="1" id="KW-0472">Membrane</keyword>
<evidence type="ECO:0000313" key="3">
    <source>
        <dbReference type="Proteomes" id="UP000184047"/>
    </source>
</evidence>
<dbReference type="OrthoDB" id="1263298at2"/>
<evidence type="ECO:0000313" key="2">
    <source>
        <dbReference type="EMBL" id="SHG36362.1"/>
    </source>
</evidence>